<dbReference type="GO" id="GO:0003676">
    <property type="term" value="F:nucleic acid binding"/>
    <property type="evidence" value="ECO:0007669"/>
    <property type="project" value="InterPro"/>
</dbReference>
<protein>
    <submittedName>
        <fullName evidence="2">Lysine--tRNA ligase</fullName>
        <ecNumber evidence="2">6.1.1.6</ecNumber>
    </submittedName>
</protein>
<accession>A0A136M0L3</accession>
<evidence type="ECO:0000313" key="3">
    <source>
        <dbReference type="Proteomes" id="UP000070457"/>
    </source>
</evidence>
<dbReference type="Pfam" id="PF01336">
    <property type="entry name" value="tRNA_anti-codon"/>
    <property type="match status" value="1"/>
</dbReference>
<gene>
    <name evidence="2" type="primary">lysS_2</name>
    <name evidence="2" type="ORF">TR69_WS6001000321</name>
</gene>
<keyword evidence="2" id="KW-0436">Ligase</keyword>
<feature type="domain" description="OB" evidence="1">
    <location>
        <begin position="56"/>
        <end position="88"/>
    </location>
</feature>
<organism evidence="2 3">
    <name type="scientific">candidate division WS6 bacterium OLB20</name>
    <dbReference type="NCBI Taxonomy" id="1617426"/>
    <lineage>
        <taxon>Bacteria</taxon>
        <taxon>Candidatus Dojkabacteria</taxon>
    </lineage>
</organism>
<dbReference type="STRING" id="1617426.TR69_WS6001000321"/>
<dbReference type="Gene3D" id="2.40.50.140">
    <property type="entry name" value="Nucleic acid-binding proteins"/>
    <property type="match status" value="1"/>
</dbReference>
<dbReference type="InterPro" id="IPR012340">
    <property type="entry name" value="NA-bd_OB-fold"/>
</dbReference>
<sequence length="109" mass="12034">MSEYDSSLEGQRKQRIDNLQKLQDLGINPFPSKGAKPQAIKPLVDEFDSRQGKVFTVSGRLMAFRSHGRLAFGDLQDESGRIQLYFKTDTLSALNTEKTAARLGSAATA</sequence>
<evidence type="ECO:0000259" key="1">
    <source>
        <dbReference type="Pfam" id="PF01336"/>
    </source>
</evidence>
<dbReference type="GO" id="GO:0004824">
    <property type="term" value="F:lysine-tRNA ligase activity"/>
    <property type="evidence" value="ECO:0007669"/>
    <property type="project" value="UniProtKB-EC"/>
</dbReference>
<dbReference type="InterPro" id="IPR004365">
    <property type="entry name" value="NA-bd_OB_tRNA"/>
</dbReference>
<dbReference type="PATRIC" id="fig|1617426.3.peg.319"/>
<name>A0A136M0L3_9BACT</name>
<dbReference type="SUPFAM" id="SSF50249">
    <property type="entry name" value="Nucleic acid-binding proteins"/>
    <property type="match status" value="1"/>
</dbReference>
<dbReference type="EMBL" id="JYNZ01000002">
    <property type="protein sequence ID" value="KXK27444.1"/>
    <property type="molecule type" value="Genomic_DNA"/>
</dbReference>
<evidence type="ECO:0000313" key="2">
    <source>
        <dbReference type="EMBL" id="KXK27444.1"/>
    </source>
</evidence>
<dbReference type="Proteomes" id="UP000070457">
    <property type="component" value="Unassembled WGS sequence"/>
</dbReference>
<proteinExistence type="predicted"/>
<comment type="caution">
    <text evidence="2">The sequence shown here is derived from an EMBL/GenBank/DDBJ whole genome shotgun (WGS) entry which is preliminary data.</text>
</comment>
<dbReference type="AlphaFoldDB" id="A0A136M0L3"/>
<dbReference type="EC" id="6.1.1.6" evidence="2"/>
<reference evidence="2 3" key="1">
    <citation type="submission" date="2015-02" db="EMBL/GenBank/DDBJ databases">
        <title>Improved understanding of the partial-nitritation anammox process through 23 genomes representing the majority of the microbial community.</title>
        <authorList>
            <person name="Speth D.R."/>
            <person name="In T Zandt M."/>
            <person name="Guerrero Cruz S."/>
            <person name="Jetten M.S."/>
            <person name="Dutilh B.E."/>
        </authorList>
    </citation>
    <scope>NUCLEOTIDE SEQUENCE [LARGE SCALE GENOMIC DNA]</scope>
    <source>
        <strain evidence="2">OLB20</strain>
    </source>
</reference>